<gene>
    <name evidence="1" type="ORF">L2E82_46576</name>
</gene>
<sequence length="109" mass="12394">MELQGDTIMEGLKGMKWRAIMSTRRTRGSRNKDDELHELVSKLQALLPSSSSSCNNTRVPASKVLEETCNYIKSLRRKGDKLGERLSQILDSMENNGVDVNMLRDLLQR</sequence>
<keyword evidence="2" id="KW-1185">Reference proteome</keyword>
<accession>A0ACB8YTY9</accession>
<comment type="caution">
    <text evidence="1">The sequence shown here is derived from an EMBL/GenBank/DDBJ whole genome shotgun (WGS) entry which is preliminary data.</text>
</comment>
<proteinExistence type="predicted"/>
<name>A0ACB8YTY9_CICIN</name>
<organism evidence="1 2">
    <name type="scientific">Cichorium intybus</name>
    <name type="common">Chicory</name>
    <dbReference type="NCBI Taxonomy" id="13427"/>
    <lineage>
        <taxon>Eukaryota</taxon>
        <taxon>Viridiplantae</taxon>
        <taxon>Streptophyta</taxon>
        <taxon>Embryophyta</taxon>
        <taxon>Tracheophyta</taxon>
        <taxon>Spermatophyta</taxon>
        <taxon>Magnoliopsida</taxon>
        <taxon>eudicotyledons</taxon>
        <taxon>Gunneridae</taxon>
        <taxon>Pentapetalae</taxon>
        <taxon>asterids</taxon>
        <taxon>campanulids</taxon>
        <taxon>Asterales</taxon>
        <taxon>Asteraceae</taxon>
        <taxon>Cichorioideae</taxon>
        <taxon>Cichorieae</taxon>
        <taxon>Cichoriinae</taxon>
        <taxon>Cichorium</taxon>
    </lineage>
</organism>
<reference evidence="1 2" key="2">
    <citation type="journal article" date="2022" name="Mol. Ecol. Resour.">
        <title>The genomes of chicory, endive, great burdock and yacon provide insights into Asteraceae paleo-polyploidization history and plant inulin production.</title>
        <authorList>
            <person name="Fan W."/>
            <person name="Wang S."/>
            <person name="Wang H."/>
            <person name="Wang A."/>
            <person name="Jiang F."/>
            <person name="Liu H."/>
            <person name="Zhao H."/>
            <person name="Xu D."/>
            <person name="Zhang Y."/>
        </authorList>
    </citation>
    <scope>NUCLEOTIDE SEQUENCE [LARGE SCALE GENOMIC DNA]</scope>
    <source>
        <strain evidence="2">cv. Punajuju</strain>
        <tissue evidence="1">Leaves</tissue>
    </source>
</reference>
<evidence type="ECO:0000313" key="1">
    <source>
        <dbReference type="EMBL" id="KAI3688763.1"/>
    </source>
</evidence>
<dbReference type="EMBL" id="CM042017">
    <property type="protein sequence ID" value="KAI3688763.1"/>
    <property type="molecule type" value="Genomic_DNA"/>
</dbReference>
<protein>
    <submittedName>
        <fullName evidence="1">Uncharacterized protein</fullName>
    </submittedName>
</protein>
<dbReference type="Proteomes" id="UP001055811">
    <property type="component" value="Linkage Group LG09"/>
</dbReference>
<evidence type="ECO:0000313" key="2">
    <source>
        <dbReference type="Proteomes" id="UP001055811"/>
    </source>
</evidence>
<reference evidence="2" key="1">
    <citation type="journal article" date="2022" name="Mol. Ecol. Resour.">
        <title>The genomes of chicory, endive, great burdock and yacon provide insights into Asteraceae palaeo-polyploidization history and plant inulin production.</title>
        <authorList>
            <person name="Fan W."/>
            <person name="Wang S."/>
            <person name="Wang H."/>
            <person name="Wang A."/>
            <person name="Jiang F."/>
            <person name="Liu H."/>
            <person name="Zhao H."/>
            <person name="Xu D."/>
            <person name="Zhang Y."/>
        </authorList>
    </citation>
    <scope>NUCLEOTIDE SEQUENCE [LARGE SCALE GENOMIC DNA]</scope>
    <source>
        <strain evidence="2">cv. Punajuju</strain>
    </source>
</reference>